<sequence>MVDLVTYLPDDVLAKVDRASMAVSLELRCPFLDPDLFRFAWGLRGGRLEGNSDGKWALRESLRDVLPGRLINRPKQGFGVPVGDWVRGPLRSWAEDLLAPGPLAEQGYLDHTLVARRWKDHLSGRGDFTEEIWAILMFQAWLHEAGE</sequence>
<dbReference type="AlphaFoldDB" id="A0A383BBK4"/>
<dbReference type="Gene3D" id="3.40.50.620">
    <property type="entry name" value="HUPs"/>
    <property type="match status" value="1"/>
</dbReference>
<dbReference type="GO" id="GO:0006529">
    <property type="term" value="P:asparagine biosynthetic process"/>
    <property type="evidence" value="ECO:0007669"/>
    <property type="project" value="InterPro"/>
</dbReference>
<dbReference type="EMBL" id="UINC01198994">
    <property type="protein sequence ID" value="SVE17213.1"/>
    <property type="molecule type" value="Genomic_DNA"/>
</dbReference>
<dbReference type="InterPro" id="IPR001962">
    <property type="entry name" value="Asn_synthase"/>
</dbReference>
<organism evidence="2">
    <name type="scientific">marine metagenome</name>
    <dbReference type="NCBI Taxonomy" id="408172"/>
    <lineage>
        <taxon>unclassified sequences</taxon>
        <taxon>metagenomes</taxon>
        <taxon>ecological metagenomes</taxon>
    </lineage>
</organism>
<dbReference type="InterPro" id="IPR014729">
    <property type="entry name" value="Rossmann-like_a/b/a_fold"/>
</dbReference>
<proteinExistence type="predicted"/>
<evidence type="ECO:0000259" key="1">
    <source>
        <dbReference type="Pfam" id="PF00733"/>
    </source>
</evidence>
<evidence type="ECO:0000313" key="2">
    <source>
        <dbReference type="EMBL" id="SVE17213.1"/>
    </source>
</evidence>
<dbReference type="Pfam" id="PF00733">
    <property type="entry name" value="Asn_synthase"/>
    <property type="match status" value="1"/>
</dbReference>
<dbReference type="InterPro" id="IPR051786">
    <property type="entry name" value="ASN_synthetase/amidase"/>
</dbReference>
<accession>A0A383BBK4</accession>
<dbReference type="GO" id="GO:0004066">
    <property type="term" value="F:asparagine synthase (glutamine-hydrolyzing) activity"/>
    <property type="evidence" value="ECO:0007669"/>
    <property type="project" value="InterPro"/>
</dbReference>
<protein>
    <recommendedName>
        <fullName evidence="1">Asparagine synthetase domain-containing protein</fullName>
    </recommendedName>
</protein>
<reference evidence="2" key="1">
    <citation type="submission" date="2018-05" db="EMBL/GenBank/DDBJ databases">
        <authorList>
            <person name="Lanie J.A."/>
            <person name="Ng W.-L."/>
            <person name="Kazmierczak K.M."/>
            <person name="Andrzejewski T.M."/>
            <person name="Davidsen T.M."/>
            <person name="Wayne K.J."/>
            <person name="Tettelin H."/>
            <person name="Glass J.I."/>
            <person name="Rusch D."/>
            <person name="Podicherti R."/>
            <person name="Tsui H.-C.T."/>
            <person name="Winkler M.E."/>
        </authorList>
    </citation>
    <scope>NUCLEOTIDE SEQUENCE</scope>
</reference>
<feature type="domain" description="Asparagine synthetase" evidence="1">
    <location>
        <begin position="2"/>
        <end position="142"/>
    </location>
</feature>
<gene>
    <name evidence="2" type="ORF">METZ01_LOCUS470067</name>
</gene>
<dbReference type="PANTHER" id="PTHR43284:SF1">
    <property type="entry name" value="ASPARAGINE SYNTHETASE"/>
    <property type="match status" value="1"/>
</dbReference>
<dbReference type="SUPFAM" id="SSF52402">
    <property type="entry name" value="Adenine nucleotide alpha hydrolases-like"/>
    <property type="match status" value="1"/>
</dbReference>
<dbReference type="GO" id="GO:0005829">
    <property type="term" value="C:cytosol"/>
    <property type="evidence" value="ECO:0007669"/>
    <property type="project" value="TreeGrafter"/>
</dbReference>
<name>A0A383BBK4_9ZZZZ</name>
<dbReference type="PANTHER" id="PTHR43284">
    <property type="entry name" value="ASPARAGINE SYNTHETASE (GLUTAMINE-HYDROLYZING)"/>
    <property type="match status" value="1"/>
</dbReference>
<dbReference type="CDD" id="cd01991">
    <property type="entry name" value="Asn_synthase_B_C"/>
    <property type="match status" value="1"/>
</dbReference>